<dbReference type="InterPro" id="IPR021109">
    <property type="entry name" value="Peptidase_aspartic_dom_sf"/>
</dbReference>
<reference evidence="2" key="1">
    <citation type="journal article" date="2013" name="Genome Biol.">
        <title>Reference genomes and transcriptomes of Nicotiana sylvestris and Nicotiana tomentosiformis.</title>
        <authorList>
            <person name="Sierro N."/>
            <person name="Battey J.N."/>
            <person name="Ouadi S."/>
            <person name="Bovet L."/>
            <person name="Goepfert S."/>
            <person name="Bakaher N."/>
            <person name="Peitsch M.C."/>
            <person name="Ivanov N.V."/>
        </authorList>
    </citation>
    <scope>NUCLEOTIDE SEQUENCE [LARGE SCALE GENOMIC DNA]</scope>
</reference>
<gene>
    <name evidence="3" type="primary">LOC104246981</name>
</gene>
<dbReference type="OrthoDB" id="2919534at2759"/>
<organism evidence="2 3">
    <name type="scientific">Nicotiana sylvestris</name>
    <name type="common">Wood tobacco</name>
    <name type="synonym">South American tobacco</name>
    <dbReference type="NCBI Taxonomy" id="4096"/>
    <lineage>
        <taxon>Eukaryota</taxon>
        <taxon>Viridiplantae</taxon>
        <taxon>Streptophyta</taxon>
        <taxon>Embryophyta</taxon>
        <taxon>Tracheophyta</taxon>
        <taxon>Spermatophyta</taxon>
        <taxon>Magnoliopsida</taxon>
        <taxon>eudicotyledons</taxon>
        <taxon>Gunneridae</taxon>
        <taxon>Pentapetalae</taxon>
        <taxon>asterids</taxon>
        <taxon>lamiids</taxon>
        <taxon>Solanales</taxon>
        <taxon>Solanaceae</taxon>
        <taxon>Nicotianoideae</taxon>
        <taxon>Nicotianeae</taxon>
        <taxon>Nicotiana</taxon>
    </lineage>
</organism>
<name>A0A1U7YPP4_NICSY</name>
<sequence length="320" mass="36521">MSKNGFERPIGYKEAPRLSKYNFNADAAAILSAIGCIEDTKWPQPLQYDPSQRDPIQMCKYHGTHSHRIEDCRQLREDVARLFNNEHLREFLSDRAKNHLRNRDSNKQTKKKEPQHVIHMIIGGVDVPQGPMLKRTKVSITREKQTRVYIPEGTLSFSDKDTEGIMQPHNDALVISVFTNKSQVKHVLIDPGSLANIIRSRVIEQLGLQDQILPAARVLNRFNMACETTKGEITLPINGTGTIHEMKFYVIERYMSYNVLFIRPWIHNMRAALSSLHQVLKFATLGGIKTIYGEQPVAKEMFAVEELILVSMLTTSKEPS</sequence>
<dbReference type="GeneID" id="104246981"/>
<dbReference type="AlphaFoldDB" id="A0A1U7YPP4"/>
<dbReference type="PANTHER" id="PTHR33240:SF8">
    <property type="entry name" value="OS03G0439900 PROTEIN"/>
    <property type="match status" value="1"/>
</dbReference>
<accession>A0A1U7YPP4</accession>
<dbReference type="Proteomes" id="UP000189701">
    <property type="component" value="Unplaced"/>
</dbReference>
<dbReference type="PANTHER" id="PTHR33240">
    <property type="entry name" value="OS08G0508500 PROTEIN"/>
    <property type="match status" value="1"/>
</dbReference>
<proteinExistence type="predicted"/>
<feature type="region of interest" description="Disordered" evidence="1">
    <location>
        <begin position="94"/>
        <end position="114"/>
    </location>
</feature>
<dbReference type="CDD" id="cd00303">
    <property type="entry name" value="retropepsin_like"/>
    <property type="match status" value="1"/>
</dbReference>
<keyword evidence="2" id="KW-1185">Reference proteome</keyword>
<evidence type="ECO:0000256" key="1">
    <source>
        <dbReference type="SAM" id="MobiDB-lite"/>
    </source>
</evidence>
<dbReference type="RefSeq" id="XP_009801204.1">
    <property type="nucleotide sequence ID" value="XM_009802902.1"/>
</dbReference>
<dbReference type="Gene3D" id="2.40.70.10">
    <property type="entry name" value="Acid Proteases"/>
    <property type="match status" value="1"/>
</dbReference>
<protein>
    <submittedName>
        <fullName evidence="3">Uncharacterized protein LOC104246981</fullName>
    </submittedName>
</protein>
<evidence type="ECO:0000313" key="3">
    <source>
        <dbReference type="RefSeq" id="XP_009801204.1"/>
    </source>
</evidence>
<dbReference type="eggNOG" id="KOG0017">
    <property type="taxonomic scope" value="Eukaryota"/>
</dbReference>
<reference evidence="3" key="2">
    <citation type="submission" date="2025-08" db="UniProtKB">
        <authorList>
            <consortium name="RefSeq"/>
        </authorList>
    </citation>
    <scope>IDENTIFICATION</scope>
    <source>
        <tissue evidence="3">Leaf</tissue>
    </source>
</reference>
<evidence type="ECO:0000313" key="2">
    <source>
        <dbReference type="Proteomes" id="UP000189701"/>
    </source>
</evidence>
<dbReference type="KEGG" id="nsy:104246981"/>